<organism evidence="2 3">
    <name type="scientific">Pseudomonas phage PA5</name>
    <dbReference type="NCBI Taxonomy" id="1913570"/>
    <lineage>
        <taxon>Viruses</taxon>
        <taxon>Duplodnaviria</taxon>
        <taxon>Heunggongvirae</taxon>
        <taxon>Uroviricota</taxon>
        <taxon>Caudoviricetes</taxon>
        <taxon>Lindbergviridae</taxon>
        <taxon>Pbunavirus</taxon>
        <taxon>Pbunavirus PA5</taxon>
    </lineage>
</organism>
<evidence type="ECO:0000313" key="3">
    <source>
        <dbReference type="Proteomes" id="UP000225464"/>
    </source>
</evidence>
<evidence type="ECO:0000313" key="2">
    <source>
        <dbReference type="EMBL" id="APD20789.1"/>
    </source>
</evidence>
<keyword evidence="3" id="KW-1185">Reference proteome</keyword>
<feature type="compositionally biased region" description="Basic and acidic residues" evidence="1">
    <location>
        <begin position="195"/>
        <end position="209"/>
    </location>
</feature>
<proteinExistence type="predicted"/>
<sequence>MAGVDVGSFQKGMRPLNDIITELATKMAKLKPDEISAYADALGVSRDYLSTLAKIGPAMGKVTEMTSEELQARVKGESNIQKFNDALANLNQTFTTLENRVGEKLAPAFTKLIEIIDKIVQAIPNEVEEFAKDTKSRWDDGITGKATVGGDILSLLSPGALLGRLASWGTRRGMEEAGLIDKSKVPGSQGQTSEDLAKKQEDQDKATKSMKELEKLADQTTKSTNDFAVAINMFSGAVSSFANAVDERQAWAAWAGEIGRAVGMGSTAPTSRATGVYPHAIYDQSKSGAAGQVFGELSAPSLCAIVCSRRSARPSR</sequence>
<dbReference type="GeneID" id="40073583"/>
<dbReference type="RefSeq" id="YP_009597915.1">
    <property type="nucleotide sequence ID" value="NC_041902.1"/>
</dbReference>
<dbReference type="Proteomes" id="UP000225464">
    <property type="component" value="Segment"/>
</dbReference>
<accession>A0A1J0MHZ0</accession>
<evidence type="ECO:0000256" key="1">
    <source>
        <dbReference type="SAM" id="MobiDB-lite"/>
    </source>
</evidence>
<reference evidence="2 3" key="1">
    <citation type="submission" date="2016-10" db="EMBL/GenBank/DDBJ databases">
        <title>Antibacterial composition for prophylaxis and treatment of hospital infections (variants), strains of bacteriophages, used for obtaining thereof.</title>
        <authorList>
            <person name="Aleshkin A.V."/>
            <person name="Volozhantsev N.V."/>
            <person name="Verevkin V.V."/>
            <person name="Krasilnikova V.M."/>
            <person name="Myakinina V.P."/>
            <person name="Popova A.V."/>
            <person name="Svetoch E.A."/>
        </authorList>
    </citation>
    <scope>NUCLEOTIDE SEQUENCE [LARGE SCALE GENOMIC DNA]</scope>
    <source>
        <strain evidence="2 3">PA5</strain>
    </source>
</reference>
<name>A0A1J0MHZ0_9CAUD</name>
<dbReference type="KEGG" id="vg:40073583"/>
<protein>
    <submittedName>
        <fullName evidence="2">Internal (Core) protein</fullName>
    </submittedName>
</protein>
<dbReference type="EMBL" id="KY000082">
    <property type="protein sequence ID" value="APD20789.1"/>
    <property type="molecule type" value="Genomic_DNA"/>
</dbReference>
<feature type="region of interest" description="Disordered" evidence="1">
    <location>
        <begin position="177"/>
        <end position="209"/>
    </location>
</feature>